<reference evidence="1" key="1">
    <citation type="submission" date="2020-05" db="EMBL/GenBank/DDBJ databases">
        <authorList>
            <person name="Chiriac C."/>
            <person name="Salcher M."/>
            <person name="Ghai R."/>
            <person name="Kavagutti S V."/>
        </authorList>
    </citation>
    <scope>NUCLEOTIDE SEQUENCE</scope>
</reference>
<dbReference type="AlphaFoldDB" id="A0A6J7HXS4"/>
<gene>
    <name evidence="1" type="ORF">UFOPK3564_01924</name>
</gene>
<protein>
    <submittedName>
        <fullName evidence="1">Unannotated protein</fullName>
    </submittedName>
</protein>
<evidence type="ECO:0000313" key="1">
    <source>
        <dbReference type="EMBL" id="CAB4922605.1"/>
    </source>
</evidence>
<organism evidence="1">
    <name type="scientific">freshwater metagenome</name>
    <dbReference type="NCBI Taxonomy" id="449393"/>
    <lineage>
        <taxon>unclassified sequences</taxon>
        <taxon>metagenomes</taxon>
        <taxon>ecological metagenomes</taxon>
    </lineage>
</organism>
<name>A0A6J7HXS4_9ZZZZ</name>
<dbReference type="EMBL" id="CAFBMK010000114">
    <property type="protein sequence ID" value="CAB4922605.1"/>
    <property type="molecule type" value="Genomic_DNA"/>
</dbReference>
<proteinExistence type="predicted"/>
<sequence>MNLKHKAAVIATAATLGLAGTATAASAYSITSSAGGAAVPVGTSFASSGGALSFQNAATGATAATCASSTLNGVTGGTGVSSQLDVTSGSYTGCKVGSQNVFVTVNASAASPWSVVPTTGTGSPFGGEVRNVNVTVRCGTATSTPATYSGTLTTGVTETNQTDASKINLASAGSLTKAGSGCPALPATAAVTQENVLTAVGGAPVSAANNLWLNP</sequence>
<accession>A0A6J7HXS4</accession>